<dbReference type="EMBL" id="JAGYWB010000009">
    <property type="protein sequence ID" value="KAI0510942.1"/>
    <property type="molecule type" value="Genomic_DNA"/>
</dbReference>
<reference evidence="9" key="1">
    <citation type="journal article" date="2022" name="Front. Genet.">
        <title>Chromosome-Scale Assembly of the Dendrobium nobile Genome Provides Insights Into the Molecular Mechanism of the Biosynthesis of the Medicinal Active Ingredient of Dendrobium.</title>
        <authorList>
            <person name="Xu Q."/>
            <person name="Niu S.-C."/>
            <person name="Li K.-L."/>
            <person name="Zheng P.-J."/>
            <person name="Zhang X.-J."/>
            <person name="Jia Y."/>
            <person name="Liu Y."/>
            <person name="Niu Y.-X."/>
            <person name="Yu L.-H."/>
            <person name="Chen D.-F."/>
            <person name="Zhang G.-Q."/>
        </authorList>
    </citation>
    <scope>NUCLEOTIDE SEQUENCE</scope>
    <source>
        <tissue evidence="9">Leaf</tissue>
    </source>
</reference>
<keyword evidence="7" id="KW-0539">Nucleus</keyword>
<comment type="caution">
    <text evidence="9">The sequence shown here is derived from an EMBL/GenBank/DDBJ whole genome shotgun (WGS) entry which is preliminary data.</text>
</comment>
<comment type="similarity">
    <text evidence="3">Belongs to the HARBI1 family.</text>
</comment>
<name>A0A8T3BD00_DENNO</name>
<evidence type="ECO:0000313" key="9">
    <source>
        <dbReference type="EMBL" id="KAI0510942.1"/>
    </source>
</evidence>
<keyword evidence="6" id="KW-0378">Hydrolase</keyword>
<keyword evidence="10" id="KW-1185">Reference proteome</keyword>
<dbReference type="GO" id="GO:0046872">
    <property type="term" value="F:metal ion binding"/>
    <property type="evidence" value="ECO:0007669"/>
    <property type="project" value="UniProtKB-KW"/>
</dbReference>
<dbReference type="InterPro" id="IPR027806">
    <property type="entry name" value="HARBI1_dom"/>
</dbReference>
<evidence type="ECO:0000313" key="10">
    <source>
        <dbReference type="Proteomes" id="UP000829196"/>
    </source>
</evidence>
<comment type="cofactor">
    <cofactor evidence="1">
        <name>a divalent metal cation</name>
        <dbReference type="ChEBI" id="CHEBI:60240"/>
    </cofactor>
</comment>
<evidence type="ECO:0000256" key="5">
    <source>
        <dbReference type="ARBA" id="ARBA00022723"/>
    </source>
</evidence>
<dbReference type="Pfam" id="PF13359">
    <property type="entry name" value="DDE_Tnp_4"/>
    <property type="match status" value="1"/>
</dbReference>
<evidence type="ECO:0000256" key="3">
    <source>
        <dbReference type="ARBA" id="ARBA00006958"/>
    </source>
</evidence>
<protein>
    <recommendedName>
        <fullName evidence="8">DDE Tnp4 domain-containing protein</fullName>
    </recommendedName>
</protein>
<accession>A0A8T3BD00</accession>
<dbReference type="GO" id="GO:0005634">
    <property type="term" value="C:nucleus"/>
    <property type="evidence" value="ECO:0007669"/>
    <property type="project" value="UniProtKB-SubCell"/>
</dbReference>
<dbReference type="GO" id="GO:0004518">
    <property type="term" value="F:nuclease activity"/>
    <property type="evidence" value="ECO:0007669"/>
    <property type="project" value="UniProtKB-KW"/>
</dbReference>
<keyword evidence="4" id="KW-0540">Nuclease</keyword>
<evidence type="ECO:0000256" key="1">
    <source>
        <dbReference type="ARBA" id="ARBA00001968"/>
    </source>
</evidence>
<keyword evidence="5" id="KW-0479">Metal-binding</keyword>
<organism evidence="9 10">
    <name type="scientific">Dendrobium nobile</name>
    <name type="common">Orchid</name>
    <dbReference type="NCBI Taxonomy" id="94219"/>
    <lineage>
        <taxon>Eukaryota</taxon>
        <taxon>Viridiplantae</taxon>
        <taxon>Streptophyta</taxon>
        <taxon>Embryophyta</taxon>
        <taxon>Tracheophyta</taxon>
        <taxon>Spermatophyta</taxon>
        <taxon>Magnoliopsida</taxon>
        <taxon>Liliopsida</taxon>
        <taxon>Asparagales</taxon>
        <taxon>Orchidaceae</taxon>
        <taxon>Epidendroideae</taxon>
        <taxon>Malaxideae</taxon>
        <taxon>Dendrobiinae</taxon>
        <taxon>Dendrobium</taxon>
    </lineage>
</organism>
<feature type="domain" description="DDE Tnp4" evidence="8">
    <location>
        <begin position="7"/>
        <end position="80"/>
    </location>
</feature>
<comment type="subcellular location">
    <subcellularLocation>
        <location evidence="2">Nucleus</location>
    </subcellularLocation>
</comment>
<sequence>MKPFEVPCGKYYLVDSGYANTNKLIAPFRGYRYHLANYRGCASCRYNVEQELFNHRHAQLRNVVEQTFGIWKERFQVLTRMQQFPVNV</sequence>
<evidence type="ECO:0000256" key="6">
    <source>
        <dbReference type="ARBA" id="ARBA00022801"/>
    </source>
</evidence>
<dbReference type="AlphaFoldDB" id="A0A8T3BD00"/>
<dbReference type="OrthoDB" id="1928893at2759"/>
<evidence type="ECO:0000256" key="4">
    <source>
        <dbReference type="ARBA" id="ARBA00022722"/>
    </source>
</evidence>
<evidence type="ECO:0000256" key="2">
    <source>
        <dbReference type="ARBA" id="ARBA00004123"/>
    </source>
</evidence>
<dbReference type="GO" id="GO:0016787">
    <property type="term" value="F:hydrolase activity"/>
    <property type="evidence" value="ECO:0007669"/>
    <property type="project" value="UniProtKB-KW"/>
</dbReference>
<evidence type="ECO:0000259" key="8">
    <source>
        <dbReference type="Pfam" id="PF13359"/>
    </source>
</evidence>
<dbReference type="InterPro" id="IPR045249">
    <property type="entry name" value="HARBI1-like"/>
</dbReference>
<proteinExistence type="inferred from homology"/>
<gene>
    <name evidence="9" type="ORF">KFK09_011553</name>
</gene>
<dbReference type="Proteomes" id="UP000829196">
    <property type="component" value="Unassembled WGS sequence"/>
</dbReference>
<evidence type="ECO:0000256" key="7">
    <source>
        <dbReference type="ARBA" id="ARBA00023242"/>
    </source>
</evidence>
<dbReference type="PANTHER" id="PTHR22930">
    <property type="match status" value="1"/>
</dbReference>
<dbReference type="PANTHER" id="PTHR22930:SF259">
    <property type="entry name" value="OS08G0106900 PROTEIN"/>
    <property type="match status" value="1"/>
</dbReference>